<dbReference type="SUPFAM" id="SSF56300">
    <property type="entry name" value="Metallo-dependent phosphatases"/>
    <property type="match status" value="1"/>
</dbReference>
<sequence>MPLISGALYWPEIDALLVADLHFEKFSSFAPSGQFLPPYDTAMTLQRLEGDIDLTGARKVIALGDSFHRDNGVNTLQPQDRQRLSALTGTLDWVWLAGNHDPSAHALGGHCAAQLAIAGLTFQHEPRPGTKGLVAGHLHPAARIAMNGKSARRSCFAYDDNLMILPAYGASTGSLNILSPAFQGLFDKSALQVVMIGRDRTYPVGSSRLVAR</sequence>
<dbReference type="EMBL" id="BMKB01000004">
    <property type="protein sequence ID" value="GGA56831.1"/>
    <property type="molecule type" value="Genomic_DNA"/>
</dbReference>
<dbReference type="PIRSF" id="PIRSF000887">
    <property type="entry name" value="Pesterase_MJ0037"/>
    <property type="match status" value="1"/>
</dbReference>
<dbReference type="PANTHER" id="PTHR39323:SF1">
    <property type="entry name" value="BLR1149 PROTEIN"/>
    <property type="match status" value="1"/>
</dbReference>
<comment type="caution">
    <text evidence="1">The sequence shown here is derived from an EMBL/GenBank/DDBJ whole genome shotgun (WGS) entry which is preliminary data.</text>
</comment>
<keyword evidence="2" id="KW-1185">Reference proteome</keyword>
<dbReference type="AlphaFoldDB" id="A0A916W0D6"/>
<dbReference type="InterPro" id="IPR024173">
    <property type="entry name" value="Pesterase_MJ0037-like"/>
</dbReference>
<dbReference type="Proteomes" id="UP000596977">
    <property type="component" value="Unassembled WGS sequence"/>
</dbReference>
<evidence type="ECO:0000313" key="1">
    <source>
        <dbReference type="EMBL" id="GGA56831.1"/>
    </source>
</evidence>
<reference evidence="1 2" key="1">
    <citation type="journal article" date="2014" name="Int. J. Syst. Evol. Microbiol.">
        <title>Complete genome sequence of Corynebacterium casei LMG S-19264T (=DSM 44701T), isolated from a smear-ripened cheese.</title>
        <authorList>
            <consortium name="US DOE Joint Genome Institute (JGI-PGF)"/>
            <person name="Walter F."/>
            <person name="Albersmeier A."/>
            <person name="Kalinowski J."/>
            <person name="Ruckert C."/>
        </authorList>
    </citation>
    <scope>NUCLEOTIDE SEQUENCE [LARGE SCALE GENOMIC DNA]</scope>
    <source>
        <strain evidence="1 2">CGMCC 1.15896</strain>
    </source>
</reference>
<name>A0A916W0D6_9HYPH</name>
<dbReference type="InterPro" id="IPR029052">
    <property type="entry name" value="Metallo-depent_PP-like"/>
</dbReference>
<gene>
    <name evidence="1" type="ORF">GCM10011499_28790</name>
</gene>
<dbReference type="NCBIfam" id="TIGR04123">
    <property type="entry name" value="P_estr_lig_assc"/>
    <property type="match status" value="1"/>
</dbReference>
<accession>A0A916W0D6</accession>
<organism evidence="1 2">
    <name type="scientific">Pelagibacterium lentulum</name>
    <dbReference type="NCBI Taxonomy" id="2029865"/>
    <lineage>
        <taxon>Bacteria</taxon>
        <taxon>Pseudomonadati</taxon>
        <taxon>Pseudomonadota</taxon>
        <taxon>Alphaproteobacteria</taxon>
        <taxon>Hyphomicrobiales</taxon>
        <taxon>Devosiaceae</taxon>
        <taxon>Pelagibacterium</taxon>
    </lineage>
</organism>
<dbReference type="PANTHER" id="PTHR39323">
    <property type="entry name" value="BLR1149 PROTEIN"/>
    <property type="match status" value="1"/>
</dbReference>
<proteinExistence type="predicted"/>
<protein>
    <submittedName>
        <fullName evidence="1">Metallophosphatase</fullName>
    </submittedName>
</protein>
<evidence type="ECO:0000313" key="2">
    <source>
        <dbReference type="Proteomes" id="UP000596977"/>
    </source>
</evidence>
<dbReference type="InterPro" id="IPR026336">
    <property type="entry name" value="PdeM-like"/>
</dbReference>
<dbReference type="OrthoDB" id="9795838at2"/>